<dbReference type="RefSeq" id="WP_018359299.1">
    <property type="nucleotide sequence ID" value="NZ_CP197400.1"/>
</dbReference>
<dbReference type="STRING" id="1122973.GCA_000379925_02071"/>
<proteinExistence type="inferred from homology"/>
<keyword evidence="4 7" id="KW-0812">Transmembrane</keyword>
<dbReference type="Gene3D" id="3.30.420.270">
    <property type="match status" value="1"/>
</dbReference>
<dbReference type="GeneID" id="66796455"/>
<dbReference type="Proteomes" id="UP000297225">
    <property type="component" value="Unassembled WGS sequence"/>
</dbReference>
<keyword evidence="6" id="KW-0472">Membrane</keyword>
<comment type="caution">
    <text evidence="8">The sequence shown here is derived from an EMBL/GenBank/DDBJ whole genome shotgun (WGS) entry which is preliminary data.</text>
</comment>
<comment type="subcellular location">
    <subcellularLocation>
        <location evidence="1">Cell membrane</location>
        <topology evidence="1">Single-pass membrane protein</topology>
    </subcellularLocation>
    <subcellularLocation>
        <location evidence="7">Cell membrane</location>
        <topology evidence="7">Single-pass type II membrane protein</topology>
    </subcellularLocation>
</comment>
<dbReference type="EMBL" id="SPNC01000039">
    <property type="protein sequence ID" value="TFH95754.1"/>
    <property type="molecule type" value="Genomic_DNA"/>
</dbReference>
<dbReference type="InterPro" id="IPR003400">
    <property type="entry name" value="ExbD"/>
</dbReference>
<accession>A0A4Y8WPT2</accession>
<evidence type="ECO:0000256" key="7">
    <source>
        <dbReference type="RuleBase" id="RU003879"/>
    </source>
</evidence>
<dbReference type="AlphaFoldDB" id="A0A4Y8WPT2"/>
<keyword evidence="5" id="KW-1133">Transmembrane helix</keyword>
<dbReference type="PANTHER" id="PTHR30558">
    <property type="entry name" value="EXBD MEMBRANE COMPONENT OF PMF-DRIVEN MACROMOLECULE IMPORT SYSTEM"/>
    <property type="match status" value="1"/>
</dbReference>
<evidence type="ECO:0000256" key="5">
    <source>
        <dbReference type="ARBA" id="ARBA00022989"/>
    </source>
</evidence>
<comment type="similarity">
    <text evidence="2 7">Belongs to the ExbD/TolR family.</text>
</comment>
<dbReference type="PANTHER" id="PTHR30558:SF7">
    <property type="entry name" value="TOL-PAL SYSTEM PROTEIN TOLR"/>
    <property type="match status" value="1"/>
</dbReference>
<evidence type="ECO:0000256" key="4">
    <source>
        <dbReference type="ARBA" id="ARBA00022692"/>
    </source>
</evidence>
<dbReference type="OrthoDB" id="9793581at2"/>
<gene>
    <name evidence="8" type="ORF">E4P47_03785</name>
</gene>
<dbReference type="GO" id="GO:0022857">
    <property type="term" value="F:transmembrane transporter activity"/>
    <property type="evidence" value="ECO:0007669"/>
    <property type="project" value="InterPro"/>
</dbReference>
<evidence type="ECO:0000313" key="8">
    <source>
        <dbReference type="EMBL" id="TFH95754.1"/>
    </source>
</evidence>
<evidence type="ECO:0000256" key="6">
    <source>
        <dbReference type="ARBA" id="ARBA00023136"/>
    </source>
</evidence>
<keyword evidence="9" id="KW-1185">Reference proteome</keyword>
<sequence length="136" mass="15518">MKLKRKSKAMEVFSMASMTDTIFLLLIFFMVSSTLVVPSSLKVTLPQSSQQSTPRPITRIVLTEDMKYFVGVEGEDDRQVSFEEIAPYLEATKAANPDMYVALYADEEVSYREIVRLLNIAVEHKYQMVLATRPLE</sequence>
<keyword evidence="3" id="KW-1003">Cell membrane</keyword>
<evidence type="ECO:0000256" key="2">
    <source>
        <dbReference type="ARBA" id="ARBA00005811"/>
    </source>
</evidence>
<evidence type="ECO:0000256" key="3">
    <source>
        <dbReference type="ARBA" id="ARBA00022475"/>
    </source>
</evidence>
<dbReference type="GO" id="GO:0015031">
    <property type="term" value="P:protein transport"/>
    <property type="evidence" value="ECO:0007669"/>
    <property type="project" value="UniProtKB-KW"/>
</dbReference>
<keyword evidence="7" id="KW-0653">Protein transport</keyword>
<keyword evidence="7" id="KW-0813">Transport</keyword>
<evidence type="ECO:0000313" key="9">
    <source>
        <dbReference type="Proteomes" id="UP000297225"/>
    </source>
</evidence>
<name>A0A4Y8WPT2_9PORP</name>
<reference evidence="8 9" key="1">
    <citation type="submission" date="2019-03" db="EMBL/GenBank/DDBJ databases">
        <title>Porphyromonas levii Isolated from the Uterus of Dairy Cows.</title>
        <authorList>
            <person name="Francis A.M."/>
        </authorList>
    </citation>
    <scope>NUCLEOTIDE SEQUENCE [LARGE SCALE GENOMIC DNA]</scope>
    <source>
        <strain evidence="8 9">AF5678</strain>
    </source>
</reference>
<dbReference type="GO" id="GO:0005886">
    <property type="term" value="C:plasma membrane"/>
    <property type="evidence" value="ECO:0007669"/>
    <property type="project" value="UniProtKB-SubCell"/>
</dbReference>
<protein>
    <submittedName>
        <fullName evidence="8">Biopolymer transporter ExbD</fullName>
    </submittedName>
</protein>
<dbReference type="Pfam" id="PF02472">
    <property type="entry name" value="ExbD"/>
    <property type="match status" value="1"/>
</dbReference>
<organism evidence="8 9">
    <name type="scientific">Porphyromonas levii</name>
    <dbReference type="NCBI Taxonomy" id="28114"/>
    <lineage>
        <taxon>Bacteria</taxon>
        <taxon>Pseudomonadati</taxon>
        <taxon>Bacteroidota</taxon>
        <taxon>Bacteroidia</taxon>
        <taxon>Bacteroidales</taxon>
        <taxon>Porphyromonadaceae</taxon>
        <taxon>Porphyromonas</taxon>
    </lineage>
</organism>
<evidence type="ECO:0000256" key="1">
    <source>
        <dbReference type="ARBA" id="ARBA00004162"/>
    </source>
</evidence>